<dbReference type="STRING" id="1004.SAMN05661012_04549"/>
<dbReference type="Proteomes" id="UP001326715">
    <property type="component" value="Chromosome"/>
</dbReference>
<dbReference type="InterPro" id="IPR036097">
    <property type="entry name" value="HisK_dim/P_sf"/>
</dbReference>
<dbReference type="SMART" id="SM00388">
    <property type="entry name" value="HisKA"/>
    <property type="match status" value="1"/>
</dbReference>
<evidence type="ECO:0000256" key="5">
    <source>
        <dbReference type="ARBA" id="ARBA00022777"/>
    </source>
</evidence>
<dbReference type="GO" id="GO:0000155">
    <property type="term" value="F:phosphorelay sensor kinase activity"/>
    <property type="evidence" value="ECO:0007669"/>
    <property type="project" value="InterPro"/>
</dbReference>
<gene>
    <name evidence="8" type="ORF">SAMN05661012_04549</name>
    <name evidence="9" type="ORF">SR876_24640</name>
</gene>
<feature type="domain" description="Histidine kinase" evidence="7">
    <location>
        <begin position="264"/>
        <end position="482"/>
    </location>
</feature>
<keyword evidence="6" id="KW-1133">Transmembrane helix</keyword>
<evidence type="ECO:0000313" key="9">
    <source>
        <dbReference type="EMBL" id="WQG88118.1"/>
    </source>
</evidence>
<dbReference type="InterPro" id="IPR003661">
    <property type="entry name" value="HisK_dim/P_dom"/>
</dbReference>
<keyword evidence="6" id="KW-0812">Transmembrane</keyword>
<keyword evidence="11" id="KW-1185">Reference proteome</keyword>
<dbReference type="CDD" id="cd00082">
    <property type="entry name" value="HisKA"/>
    <property type="match status" value="1"/>
</dbReference>
<evidence type="ECO:0000313" key="8">
    <source>
        <dbReference type="EMBL" id="SFW77962.1"/>
    </source>
</evidence>
<keyword evidence="6" id="KW-0472">Membrane</keyword>
<dbReference type="SUPFAM" id="SSF55874">
    <property type="entry name" value="ATPase domain of HSP90 chaperone/DNA topoisomerase II/histidine kinase"/>
    <property type="match status" value="1"/>
</dbReference>
<dbReference type="EMBL" id="FPIZ01000016">
    <property type="protein sequence ID" value="SFW77962.1"/>
    <property type="molecule type" value="Genomic_DNA"/>
</dbReference>
<proteinExistence type="predicted"/>
<organism evidence="8 10">
    <name type="scientific">Chitinophaga sancti</name>
    <dbReference type="NCBI Taxonomy" id="1004"/>
    <lineage>
        <taxon>Bacteria</taxon>
        <taxon>Pseudomonadati</taxon>
        <taxon>Bacteroidota</taxon>
        <taxon>Chitinophagia</taxon>
        <taxon>Chitinophagales</taxon>
        <taxon>Chitinophagaceae</taxon>
        <taxon>Chitinophaga</taxon>
    </lineage>
</organism>
<dbReference type="SMART" id="SM00387">
    <property type="entry name" value="HATPase_c"/>
    <property type="match status" value="1"/>
</dbReference>
<dbReference type="EC" id="2.7.13.3" evidence="2"/>
<dbReference type="Proteomes" id="UP000183788">
    <property type="component" value="Unassembled WGS sequence"/>
</dbReference>
<dbReference type="InterPro" id="IPR004358">
    <property type="entry name" value="Sig_transdc_His_kin-like_C"/>
</dbReference>
<keyword evidence="3" id="KW-0597">Phosphoprotein</keyword>
<name>A0A1K1S1C7_9BACT</name>
<dbReference type="PRINTS" id="PR00344">
    <property type="entry name" value="BCTRLSENSOR"/>
</dbReference>
<dbReference type="Gene3D" id="1.10.287.130">
    <property type="match status" value="1"/>
</dbReference>
<evidence type="ECO:0000256" key="6">
    <source>
        <dbReference type="SAM" id="Phobius"/>
    </source>
</evidence>
<dbReference type="PANTHER" id="PTHR43547:SF2">
    <property type="entry name" value="HYBRID SIGNAL TRANSDUCTION HISTIDINE KINASE C"/>
    <property type="match status" value="1"/>
</dbReference>
<accession>A0A1K1S1C7</accession>
<feature type="transmembrane region" description="Helical" evidence="6">
    <location>
        <begin position="12"/>
        <end position="32"/>
    </location>
</feature>
<dbReference type="FunFam" id="3.30.565.10:FF:000006">
    <property type="entry name" value="Sensor histidine kinase WalK"/>
    <property type="match status" value="1"/>
</dbReference>
<evidence type="ECO:0000256" key="4">
    <source>
        <dbReference type="ARBA" id="ARBA00022679"/>
    </source>
</evidence>
<evidence type="ECO:0000256" key="2">
    <source>
        <dbReference type="ARBA" id="ARBA00012438"/>
    </source>
</evidence>
<dbReference type="InterPro" id="IPR003594">
    <property type="entry name" value="HATPase_dom"/>
</dbReference>
<dbReference type="OrthoDB" id="9804645at2"/>
<evidence type="ECO:0000256" key="3">
    <source>
        <dbReference type="ARBA" id="ARBA00022553"/>
    </source>
</evidence>
<dbReference type="Gene3D" id="3.30.565.10">
    <property type="entry name" value="Histidine kinase-like ATPase, C-terminal domain"/>
    <property type="match status" value="1"/>
</dbReference>
<comment type="catalytic activity">
    <reaction evidence="1">
        <text>ATP + protein L-histidine = ADP + protein N-phospho-L-histidine.</text>
        <dbReference type="EC" id="2.7.13.3"/>
    </reaction>
</comment>
<sequence length="484" mass="56449">MKWFSKKYAYPLVVVAMIVSVLLQVVWLRQLYSSQQVQVKRDLDEVVARVVSSSNYLSMLPGNEENKNFLDFFQSPEWIQFKEAYSRMRGHKVTSRFESNVKDDSSIVDISIRIPNKKYERKKHKVERIFGEDETMQQQLDMDAVEYNRLDSLVEQELLKSQIKVHFFIMKYDWETGAIRNNHTAAEVREADYHSEQFSYNIRLYNNFQLVVPSLREFVFYRMRYFLLSSFFMLLLTGAAFYFVFRLMKHQQVYAQARIAFTSNMTHELKTPVAVMEAALDAITRYQLTNDPEKLLQYINISKTELHRLHMMIEKVLNLDEVDSGQTRLRSELYDVQQGLEQVVRSMQLQHQSAGIHYHPSEEPCFLDGDPVHLTNVFYNLIDNALKYGGNTVQVDVSCYCTAEHIVISVKDNGPGIAKIYQARIFERFFRVQDNVDVHNVKGSGLGLNYVKQIVEKHGGKIRVQSELGKGSEFIIELPVYNEG</sequence>
<evidence type="ECO:0000313" key="10">
    <source>
        <dbReference type="Proteomes" id="UP000183788"/>
    </source>
</evidence>
<feature type="transmembrane region" description="Helical" evidence="6">
    <location>
        <begin position="225"/>
        <end position="245"/>
    </location>
</feature>
<dbReference type="PANTHER" id="PTHR43547">
    <property type="entry name" value="TWO-COMPONENT HISTIDINE KINASE"/>
    <property type="match status" value="1"/>
</dbReference>
<dbReference type="EMBL" id="CP140154">
    <property type="protein sequence ID" value="WQG88118.1"/>
    <property type="molecule type" value="Genomic_DNA"/>
</dbReference>
<keyword evidence="5 8" id="KW-0418">Kinase</keyword>
<keyword evidence="4" id="KW-0808">Transferase</keyword>
<dbReference type="InterPro" id="IPR005467">
    <property type="entry name" value="His_kinase_dom"/>
</dbReference>
<evidence type="ECO:0000313" key="11">
    <source>
        <dbReference type="Proteomes" id="UP001326715"/>
    </source>
</evidence>
<protein>
    <recommendedName>
        <fullName evidence="2">histidine kinase</fullName>
        <ecNumber evidence="2">2.7.13.3</ecNumber>
    </recommendedName>
</protein>
<dbReference type="RefSeq" id="WP_072363524.1">
    <property type="nucleotide sequence ID" value="NZ_CP139972.1"/>
</dbReference>
<dbReference type="Pfam" id="PF02518">
    <property type="entry name" value="HATPase_c"/>
    <property type="match status" value="1"/>
</dbReference>
<evidence type="ECO:0000259" key="7">
    <source>
        <dbReference type="PROSITE" id="PS50109"/>
    </source>
</evidence>
<dbReference type="PROSITE" id="PS50109">
    <property type="entry name" value="HIS_KIN"/>
    <property type="match status" value="1"/>
</dbReference>
<dbReference type="SUPFAM" id="SSF47384">
    <property type="entry name" value="Homodimeric domain of signal transducing histidine kinase"/>
    <property type="match status" value="1"/>
</dbReference>
<dbReference type="Pfam" id="PF00512">
    <property type="entry name" value="HisKA"/>
    <property type="match status" value="1"/>
</dbReference>
<reference evidence="8 10" key="1">
    <citation type="submission" date="2016-11" db="EMBL/GenBank/DDBJ databases">
        <authorList>
            <person name="Jaros S."/>
            <person name="Januszkiewicz K."/>
            <person name="Wedrychowicz H."/>
        </authorList>
    </citation>
    <scope>NUCLEOTIDE SEQUENCE [LARGE SCALE GENOMIC DNA]</scope>
    <source>
        <strain evidence="8 10">DSM 784</strain>
    </source>
</reference>
<dbReference type="InterPro" id="IPR036890">
    <property type="entry name" value="HATPase_C_sf"/>
</dbReference>
<dbReference type="CDD" id="cd00075">
    <property type="entry name" value="HATPase"/>
    <property type="match status" value="1"/>
</dbReference>
<dbReference type="AlphaFoldDB" id="A0A1K1S1C7"/>
<reference evidence="9 11" key="2">
    <citation type="submission" date="2023-11" db="EMBL/GenBank/DDBJ databases">
        <title>MicrobeMod: A computational toolkit for identifying prokaryotic methylation and restriction-modification with nanopore sequencing.</title>
        <authorList>
            <person name="Crits-Christoph A."/>
            <person name="Kang S.C."/>
            <person name="Lee H."/>
            <person name="Ostrov N."/>
        </authorList>
    </citation>
    <scope>NUCLEOTIDE SEQUENCE [LARGE SCALE GENOMIC DNA]</scope>
    <source>
        <strain evidence="9 11">ATCC 23090</strain>
    </source>
</reference>
<evidence type="ECO:0000256" key="1">
    <source>
        <dbReference type="ARBA" id="ARBA00000085"/>
    </source>
</evidence>